<protein>
    <submittedName>
        <fullName evidence="2">Uncharacterized protein</fullName>
    </submittedName>
</protein>
<dbReference type="EMBL" id="JAPNKA010000001">
    <property type="protein sequence ID" value="MCY1078035.1"/>
    <property type="molecule type" value="Genomic_DNA"/>
</dbReference>
<organism evidence="2 3">
    <name type="scientific">Archangium lansingense</name>
    <dbReference type="NCBI Taxonomy" id="2995310"/>
    <lineage>
        <taxon>Bacteria</taxon>
        <taxon>Pseudomonadati</taxon>
        <taxon>Myxococcota</taxon>
        <taxon>Myxococcia</taxon>
        <taxon>Myxococcales</taxon>
        <taxon>Cystobacterineae</taxon>
        <taxon>Archangiaceae</taxon>
        <taxon>Archangium</taxon>
    </lineage>
</organism>
<feature type="chain" id="PRO_5047372635" evidence="1">
    <location>
        <begin position="19"/>
        <end position="191"/>
    </location>
</feature>
<name>A0ABT4A8Q2_9BACT</name>
<accession>A0ABT4A8Q2</accession>
<comment type="caution">
    <text evidence="2">The sequence shown here is derived from an EMBL/GenBank/DDBJ whole genome shotgun (WGS) entry which is preliminary data.</text>
</comment>
<dbReference type="RefSeq" id="WP_267536831.1">
    <property type="nucleotide sequence ID" value="NZ_JAPNKA010000001.1"/>
</dbReference>
<proteinExistence type="predicted"/>
<sequence length="191" mass="20705">MRATIIAGISLTSLLASAALAGTEADEAAAKAEQSAQRAEGAGDISTMQGSGPFNTIQDIKNYDAATQSSARRVTFVDGVVVQDLLGFGPADITEYFLCSDNKYRFQCWDPYSRAPTWDGSLLSMFSGADTRIYIDGVLYRSNTGAYGQTVHITTCYGDSSPVMWGPYAYYRVTFWQTLSGTFINRTCSTP</sequence>
<keyword evidence="3" id="KW-1185">Reference proteome</keyword>
<evidence type="ECO:0000313" key="3">
    <source>
        <dbReference type="Proteomes" id="UP001207654"/>
    </source>
</evidence>
<evidence type="ECO:0000256" key="1">
    <source>
        <dbReference type="SAM" id="SignalP"/>
    </source>
</evidence>
<reference evidence="2 3" key="1">
    <citation type="submission" date="2022-11" db="EMBL/GenBank/DDBJ databases">
        <title>Minimal conservation of predation-associated metabolite biosynthetic gene clusters underscores biosynthetic potential of Myxococcota including descriptions for ten novel species: Archangium lansinium sp. nov., Myxococcus landrumus sp. nov., Nannocystis bai.</title>
        <authorList>
            <person name="Ahearne A."/>
            <person name="Stevens C."/>
            <person name="Phillips K."/>
        </authorList>
    </citation>
    <scope>NUCLEOTIDE SEQUENCE [LARGE SCALE GENOMIC DNA]</scope>
    <source>
        <strain evidence="2 3">MIWBW</strain>
    </source>
</reference>
<feature type="signal peptide" evidence="1">
    <location>
        <begin position="1"/>
        <end position="18"/>
    </location>
</feature>
<dbReference type="Proteomes" id="UP001207654">
    <property type="component" value="Unassembled WGS sequence"/>
</dbReference>
<gene>
    <name evidence="2" type="ORF">OV287_26530</name>
</gene>
<evidence type="ECO:0000313" key="2">
    <source>
        <dbReference type="EMBL" id="MCY1078035.1"/>
    </source>
</evidence>
<keyword evidence="1" id="KW-0732">Signal</keyword>